<reference evidence="17" key="1">
    <citation type="submission" date="2018-01" db="EMBL/GenBank/DDBJ databases">
        <authorList>
            <person name="Alioto T."/>
            <person name="Alioto T."/>
        </authorList>
    </citation>
    <scope>NUCLEOTIDE SEQUENCE [LARGE SCALE GENOMIC DNA]</scope>
</reference>
<proteinExistence type="inferred from homology"/>
<dbReference type="GO" id="GO:0006606">
    <property type="term" value="P:protein import into nucleus"/>
    <property type="evidence" value="ECO:0007669"/>
    <property type="project" value="TreeGrafter"/>
</dbReference>
<dbReference type="STRING" id="7266.A0A3B0K9D1"/>
<dbReference type="PROSITE" id="PS50082">
    <property type="entry name" value="WD_REPEATS_2"/>
    <property type="match status" value="3"/>
</dbReference>
<evidence type="ECO:0000313" key="16">
    <source>
        <dbReference type="EMBL" id="SPP80148.1"/>
    </source>
</evidence>
<dbReference type="InterPro" id="IPR036322">
    <property type="entry name" value="WD40_repeat_dom_sf"/>
</dbReference>
<dbReference type="InterPro" id="IPR015943">
    <property type="entry name" value="WD40/YVTN_repeat-like_dom_sf"/>
</dbReference>
<dbReference type="GO" id="GO:0032527">
    <property type="term" value="P:protein exit from endoplasmic reticulum"/>
    <property type="evidence" value="ECO:0007669"/>
    <property type="project" value="TreeGrafter"/>
</dbReference>
<feature type="repeat" description="WD" evidence="14">
    <location>
        <begin position="208"/>
        <end position="244"/>
    </location>
</feature>
<evidence type="ECO:0000256" key="2">
    <source>
        <dbReference type="ARBA" id="ARBA00004567"/>
    </source>
</evidence>
<dbReference type="PROSITE" id="PS50294">
    <property type="entry name" value="WD_REPEATS_REGION"/>
    <property type="match status" value="1"/>
</dbReference>
<dbReference type="Gene3D" id="2.130.10.10">
    <property type="entry name" value="YVTN repeat-like/Quinoprotein amine dehydrogenase"/>
    <property type="match status" value="1"/>
</dbReference>
<dbReference type="GO" id="GO:0051028">
    <property type="term" value="P:mRNA transport"/>
    <property type="evidence" value="ECO:0007669"/>
    <property type="project" value="UniProtKB-KW"/>
</dbReference>
<feature type="region of interest" description="Disordered" evidence="15">
    <location>
        <begin position="308"/>
        <end position="364"/>
    </location>
</feature>
<dbReference type="GO" id="GO:0030127">
    <property type="term" value="C:COPII vesicle coat"/>
    <property type="evidence" value="ECO:0007669"/>
    <property type="project" value="TreeGrafter"/>
</dbReference>
<evidence type="ECO:0000256" key="1">
    <source>
        <dbReference type="ARBA" id="ARBA00004371"/>
    </source>
</evidence>
<keyword evidence="7" id="KW-0677">Repeat</keyword>
<sequence>MVSLLQEIDTEHEDMVHHAALDFYGLLLATCSSDGSVRIFHSRKNNKALAELKGHQGPVWQVAWAHPKFGNILASCSYDRKVIVWKSTTPRDWTKLYEYSNHDSSVNSVDFAPHEYGLVLACASSDGSISVLTCNTEHGTWDAKKIPNAHTIGVNAISWCPAQAPDPAFDQRTTSRNPAIKRLVSGGCDNLVKIWREDNDRWVEEERLEAHSDWVRDVAWAPSIGLPRSQIATASQDRHVIIWSSNADLTEWTSSVLHTFDDAVWSISWSTTGNILAVTGGDNNVTLWKENSEGQWIRINYESGTTIQAKPQQPHHPHLSQQQQQQLQQQEQPGQQQQPNAALSDSEHSSNLSNSNLSNSQLSN</sequence>
<dbReference type="InterPro" id="IPR001680">
    <property type="entry name" value="WD40_rpt"/>
</dbReference>
<evidence type="ECO:0000256" key="8">
    <source>
        <dbReference type="ARBA" id="ARBA00022816"/>
    </source>
</evidence>
<gene>
    <name evidence="16" type="ORF">DGUA_6G005008</name>
</gene>
<evidence type="ECO:0000256" key="3">
    <source>
        <dbReference type="ARBA" id="ARBA00010102"/>
    </source>
</evidence>
<dbReference type="GO" id="GO:0090114">
    <property type="term" value="P:COPII-coated vesicle budding"/>
    <property type="evidence" value="ECO:0007669"/>
    <property type="project" value="TreeGrafter"/>
</dbReference>
<keyword evidence="8" id="KW-0509">mRNA transport</keyword>
<comment type="similarity">
    <text evidence="3">Belongs to the WD repeat SEC13 family.</text>
</comment>
<dbReference type="Proteomes" id="UP000268350">
    <property type="component" value="Unassembled WGS sequence"/>
</dbReference>
<dbReference type="EMBL" id="OUUW01000005">
    <property type="protein sequence ID" value="SPP80148.1"/>
    <property type="molecule type" value="Genomic_DNA"/>
</dbReference>
<dbReference type="SMART" id="SM00320">
    <property type="entry name" value="WD40"/>
    <property type="match status" value="6"/>
</dbReference>
<evidence type="ECO:0000256" key="15">
    <source>
        <dbReference type="SAM" id="MobiDB-lite"/>
    </source>
</evidence>
<keyword evidence="5" id="KW-0813">Transport</keyword>
<evidence type="ECO:0000256" key="6">
    <source>
        <dbReference type="ARBA" id="ARBA00022574"/>
    </source>
</evidence>
<feature type="repeat" description="WD" evidence="14">
    <location>
        <begin position="52"/>
        <end position="86"/>
    </location>
</feature>
<keyword evidence="6 14" id="KW-0853">WD repeat</keyword>
<dbReference type="PANTHER" id="PTHR11024:SF2">
    <property type="entry name" value="PROTEIN SEC13 HOMOLOG"/>
    <property type="match status" value="1"/>
</dbReference>
<accession>A0A3B0K9D1</accession>
<dbReference type="GO" id="GO:0032008">
    <property type="term" value="P:positive regulation of TOR signaling"/>
    <property type="evidence" value="ECO:0007669"/>
    <property type="project" value="TreeGrafter"/>
</dbReference>
<organism evidence="16 17">
    <name type="scientific">Drosophila guanche</name>
    <name type="common">Fruit fly</name>
    <dbReference type="NCBI Taxonomy" id="7266"/>
    <lineage>
        <taxon>Eukaryota</taxon>
        <taxon>Metazoa</taxon>
        <taxon>Ecdysozoa</taxon>
        <taxon>Arthropoda</taxon>
        <taxon>Hexapoda</taxon>
        <taxon>Insecta</taxon>
        <taxon>Pterygota</taxon>
        <taxon>Neoptera</taxon>
        <taxon>Endopterygota</taxon>
        <taxon>Diptera</taxon>
        <taxon>Brachycera</taxon>
        <taxon>Muscomorpha</taxon>
        <taxon>Ephydroidea</taxon>
        <taxon>Drosophilidae</taxon>
        <taxon>Drosophila</taxon>
        <taxon>Sophophora</taxon>
    </lineage>
</organism>
<evidence type="ECO:0000256" key="7">
    <source>
        <dbReference type="ARBA" id="ARBA00022737"/>
    </source>
</evidence>
<evidence type="ECO:0000256" key="13">
    <source>
        <dbReference type="ARBA" id="ARBA00023242"/>
    </source>
</evidence>
<evidence type="ECO:0000256" key="5">
    <source>
        <dbReference type="ARBA" id="ARBA00022448"/>
    </source>
</evidence>
<dbReference type="InterPro" id="IPR037363">
    <property type="entry name" value="Sec13/Seh1_fam"/>
</dbReference>
<feature type="compositionally biased region" description="Low complexity" evidence="15">
    <location>
        <begin position="319"/>
        <end position="339"/>
    </location>
</feature>
<evidence type="ECO:0000256" key="11">
    <source>
        <dbReference type="ARBA" id="ARBA00023132"/>
    </source>
</evidence>
<keyword evidence="9" id="KW-0653">Protein transport</keyword>
<dbReference type="OrthoDB" id="364224at2759"/>
<evidence type="ECO:0000256" key="12">
    <source>
        <dbReference type="ARBA" id="ARBA00023228"/>
    </source>
</evidence>
<dbReference type="GO" id="GO:0005198">
    <property type="term" value="F:structural molecule activity"/>
    <property type="evidence" value="ECO:0007669"/>
    <property type="project" value="InterPro"/>
</dbReference>
<keyword evidence="10" id="KW-0811">Translocation</keyword>
<dbReference type="OMA" id="IWKEEGD"/>
<dbReference type="AlphaFoldDB" id="A0A3B0K9D1"/>
<dbReference type="GO" id="GO:0005764">
    <property type="term" value="C:lysosome"/>
    <property type="evidence" value="ECO:0007669"/>
    <property type="project" value="UniProtKB-SubCell"/>
</dbReference>
<feature type="repeat" description="WD" evidence="14">
    <location>
        <begin position="257"/>
        <end position="289"/>
    </location>
</feature>
<dbReference type="GO" id="GO:0031080">
    <property type="term" value="C:nuclear pore outer ring"/>
    <property type="evidence" value="ECO:0007669"/>
    <property type="project" value="TreeGrafter"/>
</dbReference>
<dbReference type="SUPFAM" id="SSF50978">
    <property type="entry name" value="WD40 repeat-like"/>
    <property type="match status" value="1"/>
</dbReference>
<dbReference type="FunFam" id="2.130.10.10:FF:000017">
    <property type="entry name" value="SEC13 homolog (S. cerevisiae)"/>
    <property type="match status" value="1"/>
</dbReference>
<evidence type="ECO:0000256" key="4">
    <source>
        <dbReference type="ARBA" id="ARBA00019195"/>
    </source>
</evidence>
<keyword evidence="11" id="KW-0906">Nuclear pore complex</keyword>
<comment type="subcellular location">
    <subcellularLocation>
        <location evidence="1">Lysosome</location>
    </subcellularLocation>
    <subcellularLocation>
        <location evidence="2">Nucleus</location>
        <location evidence="2">Nuclear pore complex</location>
    </subcellularLocation>
</comment>
<keyword evidence="17" id="KW-1185">Reference proteome</keyword>
<keyword evidence="12" id="KW-0458">Lysosome</keyword>
<evidence type="ECO:0000256" key="14">
    <source>
        <dbReference type="PROSITE-ProRule" id="PRU00221"/>
    </source>
</evidence>
<protein>
    <recommendedName>
        <fullName evidence="4">Protein SEC13 homolog</fullName>
    </recommendedName>
</protein>
<evidence type="ECO:0000256" key="9">
    <source>
        <dbReference type="ARBA" id="ARBA00022927"/>
    </source>
</evidence>
<name>A0A3B0K9D1_DROGU</name>
<evidence type="ECO:0000313" key="17">
    <source>
        <dbReference type="Proteomes" id="UP000268350"/>
    </source>
</evidence>
<feature type="compositionally biased region" description="Low complexity" evidence="15">
    <location>
        <begin position="349"/>
        <end position="364"/>
    </location>
</feature>
<keyword evidence="13" id="KW-0539">Nucleus</keyword>
<dbReference type="PANTHER" id="PTHR11024">
    <property type="entry name" value="NUCLEAR PORE COMPLEX PROTEIN SEC13 / SEH1 FAMILY MEMBER"/>
    <property type="match status" value="1"/>
</dbReference>
<evidence type="ECO:0000256" key="10">
    <source>
        <dbReference type="ARBA" id="ARBA00023010"/>
    </source>
</evidence>
<dbReference type="Pfam" id="PF00400">
    <property type="entry name" value="WD40"/>
    <property type="match status" value="5"/>
</dbReference>